<proteinExistence type="predicted"/>
<organism evidence="1 2">
    <name type="scientific">Bordetella pseudohinzii</name>
    <dbReference type="NCBI Taxonomy" id="1331258"/>
    <lineage>
        <taxon>Bacteria</taxon>
        <taxon>Pseudomonadati</taxon>
        <taxon>Pseudomonadota</taxon>
        <taxon>Betaproteobacteria</taxon>
        <taxon>Burkholderiales</taxon>
        <taxon>Alcaligenaceae</taxon>
        <taxon>Bordetella</taxon>
    </lineage>
</organism>
<sequence length="131" mass="14489">MVLSPAIEVAVPRKTDCAMRWPARQYVVFLAGEFPLIRLVPGLSGQGRLYMLTVWAGAGETPQKQASTEAIEPSRKRCTWSQPVILSLWLAQGRFEPVRGGGATALMMVARCVVRLKNPAEPHIRGVFCQR</sequence>
<dbReference type="Proteomes" id="UP000092950">
    <property type="component" value="Chromosome"/>
</dbReference>
<evidence type="ECO:0000313" key="1">
    <source>
        <dbReference type="EMBL" id="ANY16122.1"/>
    </source>
</evidence>
<dbReference type="EMBL" id="CP016440">
    <property type="protein sequence ID" value="ANY16122.1"/>
    <property type="molecule type" value="Genomic_DNA"/>
</dbReference>
<protein>
    <submittedName>
        <fullName evidence="1">Uncharacterized protein</fullName>
    </submittedName>
</protein>
<accession>A0ABM6DFS7</accession>
<evidence type="ECO:0000313" key="2">
    <source>
        <dbReference type="Proteomes" id="UP000092950"/>
    </source>
</evidence>
<gene>
    <name evidence="1" type="ORF">BBN53_09565</name>
</gene>
<reference evidence="1 2" key="1">
    <citation type="submission" date="2016-07" db="EMBL/GenBank/DDBJ databases">
        <title>Complete genome sequences of Bordetella pseudohinzii.</title>
        <authorList>
            <person name="Spilker T."/>
            <person name="Darrah R."/>
            <person name="LiPuma J.J."/>
        </authorList>
    </citation>
    <scope>NUCLEOTIDE SEQUENCE [LARGE SCALE GENOMIC DNA]</scope>
    <source>
        <strain evidence="1 2">HI4681</strain>
    </source>
</reference>
<name>A0ABM6DFS7_9BORD</name>
<keyword evidence="2" id="KW-1185">Reference proteome</keyword>